<dbReference type="Gene3D" id="3.40.47.10">
    <property type="match status" value="1"/>
</dbReference>
<protein>
    <submittedName>
        <fullName evidence="5">3-oxoacyl-(Acyl carrier protein) synthase III</fullName>
    </submittedName>
</protein>
<keyword evidence="1" id="KW-0808">Transferase</keyword>
<dbReference type="PATRIC" id="fig|449659.4.peg.2169"/>
<organism evidence="5 6">
    <name type="scientific">Ligilactobacillus pobuzihii</name>
    <dbReference type="NCBI Taxonomy" id="449659"/>
    <lineage>
        <taxon>Bacteria</taxon>
        <taxon>Bacillati</taxon>
        <taxon>Bacillota</taxon>
        <taxon>Bacilli</taxon>
        <taxon>Lactobacillales</taxon>
        <taxon>Lactobacillaceae</taxon>
        <taxon>Ligilactobacillus</taxon>
    </lineage>
</organism>
<dbReference type="CDD" id="cd00830">
    <property type="entry name" value="KAS_III"/>
    <property type="match status" value="1"/>
</dbReference>
<evidence type="ECO:0000256" key="2">
    <source>
        <dbReference type="ARBA" id="ARBA00023315"/>
    </source>
</evidence>
<dbReference type="Proteomes" id="UP000051886">
    <property type="component" value="Unassembled WGS sequence"/>
</dbReference>
<proteinExistence type="predicted"/>
<feature type="domain" description="Beta-ketoacyl-[acyl-carrier-protein] synthase III N-terminal" evidence="4">
    <location>
        <begin position="123"/>
        <end position="198"/>
    </location>
</feature>
<dbReference type="GO" id="GO:0004315">
    <property type="term" value="F:3-oxoacyl-[acyl-carrier-protein] synthase activity"/>
    <property type="evidence" value="ECO:0007669"/>
    <property type="project" value="InterPro"/>
</dbReference>
<dbReference type="PANTHER" id="PTHR34069:SF2">
    <property type="entry name" value="BETA-KETOACYL-[ACYL-CARRIER-PROTEIN] SYNTHASE III"/>
    <property type="match status" value="1"/>
</dbReference>
<dbReference type="InterPro" id="IPR013747">
    <property type="entry name" value="ACP_syn_III_C"/>
</dbReference>
<reference evidence="5 6" key="1">
    <citation type="journal article" date="2015" name="Genome Announc.">
        <title>Expanding the biotechnology potential of lactobacilli through comparative genomics of 213 strains and associated genera.</title>
        <authorList>
            <person name="Sun Z."/>
            <person name="Harris H.M."/>
            <person name="McCann A."/>
            <person name="Guo C."/>
            <person name="Argimon S."/>
            <person name="Zhang W."/>
            <person name="Yang X."/>
            <person name="Jeffery I.B."/>
            <person name="Cooney J.C."/>
            <person name="Kagawa T.F."/>
            <person name="Liu W."/>
            <person name="Song Y."/>
            <person name="Salvetti E."/>
            <person name="Wrobel A."/>
            <person name="Rasinkangas P."/>
            <person name="Parkhill J."/>
            <person name="Rea M.C."/>
            <person name="O'Sullivan O."/>
            <person name="Ritari J."/>
            <person name="Douillard F.P."/>
            <person name="Paul Ross R."/>
            <person name="Yang R."/>
            <person name="Briner A.E."/>
            <person name="Felis G.E."/>
            <person name="de Vos W.M."/>
            <person name="Barrangou R."/>
            <person name="Klaenhammer T.R."/>
            <person name="Caufield P.W."/>
            <person name="Cui Y."/>
            <person name="Zhang H."/>
            <person name="O'Toole P.W."/>
        </authorList>
    </citation>
    <scope>NUCLEOTIDE SEQUENCE [LARGE SCALE GENOMIC DNA]</scope>
    <source>
        <strain evidence="5 6">NBRC 103219</strain>
    </source>
</reference>
<dbReference type="EMBL" id="JQCN01000051">
    <property type="protein sequence ID" value="KRN98174.1"/>
    <property type="molecule type" value="Genomic_DNA"/>
</dbReference>
<dbReference type="InterPro" id="IPR016039">
    <property type="entry name" value="Thiolase-like"/>
</dbReference>
<keyword evidence="2" id="KW-0012">Acyltransferase</keyword>
<evidence type="ECO:0000259" key="4">
    <source>
        <dbReference type="Pfam" id="PF08545"/>
    </source>
</evidence>
<dbReference type="GO" id="GO:0006633">
    <property type="term" value="P:fatty acid biosynthetic process"/>
    <property type="evidence" value="ECO:0007669"/>
    <property type="project" value="InterPro"/>
</dbReference>
<sequence length="346" mass="37685">MMSLFCQLLSNKHGVRKMKNITAKAWAEYFPPRVVDNNELSSVMDTSDEWIIAHTGIKSRYIAIGENTSEMATKVGQQLLKKAGLSADQIDMIIVSTISPDALTPATAAIVQANLQATNAFAFDISAACAGFIFALSTAEKFIRNGSYQNVMVISAENNSKMQDFQDRTSTVFFADGAAGMILSQTTNEQEEIFVAEKLCTSGNGQVIHSGRIAPLTKISTSNYPHIDAFYQNGREVFNFVTQTVITHMTDFLQEQEIRPEQLDLVVTHQANLRLIEKIAQALSLPLSRFGINVTDHGNTSSVGIPSVLAEQLDQQDQVGLTLLSGFGAGLAYGSLLLDFSGCDLK</sequence>
<comment type="caution">
    <text evidence="5">The sequence shown here is derived from an EMBL/GenBank/DDBJ whole genome shotgun (WGS) entry which is preliminary data.</text>
</comment>
<dbReference type="PANTHER" id="PTHR34069">
    <property type="entry name" value="3-OXOACYL-[ACYL-CARRIER-PROTEIN] SYNTHASE 3"/>
    <property type="match status" value="1"/>
</dbReference>
<accession>A0A0R2L8M7</accession>
<evidence type="ECO:0000256" key="1">
    <source>
        <dbReference type="ARBA" id="ARBA00022679"/>
    </source>
</evidence>
<keyword evidence="6" id="KW-1185">Reference proteome</keyword>
<dbReference type="NCBIfam" id="NF006829">
    <property type="entry name" value="PRK09352.1"/>
    <property type="match status" value="1"/>
</dbReference>
<dbReference type="AlphaFoldDB" id="A0A0R2L8M7"/>
<dbReference type="SUPFAM" id="SSF53901">
    <property type="entry name" value="Thiolase-like"/>
    <property type="match status" value="1"/>
</dbReference>
<evidence type="ECO:0000313" key="5">
    <source>
        <dbReference type="EMBL" id="KRN98174.1"/>
    </source>
</evidence>
<feature type="domain" description="Beta-ketoacyl-[acyl-carrier-protein] synthase III C-terminal" evidence="3">
    <location>
        <begin position="253"/>
        <end position="339"/>
    </location>
</feature>
<evidence type="ECO:0000313" key="6">
    <source>
        <dbReference type="Proteomes" id="UP000051886"/>
    </source>
</evidence>
<dbReference type="GO" id="GO:0044550">
    <property type="term" value="P:secondary metabolite biosynthetic process"/>
    <property type="evidence" value="ECO:0007669"/>
    <property type="project" value="TreeGrafter"/>
</dbReference>
<gene>
    <name evidence="5" type="ORF">IV66_GL002113</name>
</gene>
<name>A0A0R2L8M7_9LACO</name>
<dbReference type="Pfam" id="PF08541">
    <property type="entry name" value="ACP_syn_III_C"/>
    <property type="match status" value="1"/>
</dbReference>
<dbReference type="STRING" id="449659.IV66_GL002113"/>
<evidence type="ECO:0000259" key="3">
    <source>
        <dbReference type="Pfam" id="PF08541"/>
    </source>
</evidence>
<dbReference type="InterPro" id="IPR013751">
    <property type="entry name" value="ACP_syn_III_N"/>
</dbReference>
<dbReference type="Pfam" id="PF08545">
    <property type="entry name" value="ACP_syn_III"/>
    <property type="match status" value="1"/>
</dbReference>